<keyword evidence="3" id="KW-1185">Reference proteome</keyword>
<organism evidence="2 3">
    <name type="scientific">Solidesulfovibrio magneticus (strain ATCC 700980 / DSM 13731 / RS-1)</name>
    <name type="common">Desulfovibrio magneticus</name>
    <dbReference type="NCBI Taxonomy" id="573370"/>
    <lineage>
        <taxon>Bacteria</taxon>
        <taxon>Pseudomonadati</taxon>
        <taxon>Thermodesulfobacteriota</taxon>
        <taxon>Desulfovibrionia</taxon>
        <taxon>Desulfovibrionales</taxon>
        <taxon>Desulfovibrionaceae</taxon>
        <taxon>Solidesulfovibrio</taxon>
    </lineage>
</organism>
<dbReference type="AlphaFoldDB" id="C4XRD4"/>
<dbReference type="KEGG" id="dma:DMR_19880"/>
<proteinExistence type="predicted"/>
<dbReference type="Proteomes" id="UP000009071">
    <property type="component" value="Chromosome"/>
</dbReference>
<accession>C4XRD4</accession>
<name>C4XRD4_SOLM1</name>
<reference evidence="2 3" key="1">
    <citation type="journal article" date="2009" name="Genome Res.">
        <title>Whole genome sequence of Desulfovibrio magneticus strain RS-1 revealed common gene clusters in magnetotactic bacteria.</title>
        <authorList>
            <person name="Nakazawa H."/>
            <person name="Arakaki A."/>
            <person name="Narita-Yamada S."/>
            <person name="Yashiro I."/>
            <person name="Jinno K."/>
            <person name="Aoki N."/>
            <person name="Tsuruyama A."/>
            <person name="Okamura Y."/>
            <person name="Tanikawa S."/>
            <person name="Fujita N."/>
            <person name="Takeyama H."/>
            <person name="Matsunaga T."/>
        </authorList>
    </citation>
    <scope>NUCLEOTIDE SEQUENCE [LARGE SCALE GENOMIC DNA]</scope>
    <source>
        <strain evidence="3">ATCC 700980 / DSM 13731 / RS-1</strain>
    </source>
</reference>
<dbReference type="PROSITE" id="PS51257">
    <property type="entry name" value="PROKAR_LIPOPROTEIN"/>
    <property type="match status" value="1"/>
</dbReference>
<evidence type="ECO:0000313" key="2">
    <source>
        <dbReference type="EMBL" id="BAH75479.1"/>
    </source>
</evidence>
<evidence type="ECO:0000256" key="1">
    <source>
        <dbReference type="SAM" id="Coils"/>
    </source>
</evidence>
<evidence type="ECO:0008006" key="4">
    <source>
        <dbReference type="Google" id="ProtNLM"/>
    </source>
</evidence>
<dbReference type="OrthoDB" id="5452337at2"/>
<dbReference type="eggNOG" id="ENOG502ZTVQ">
    <property type="taxonomic scope" value="Bacteria"/>
</dbReference>
<gene>
    <name evidence="2" type="ordered locus">DMR_19880</name>
</gene>
<dbReference type="RefSeq" id="WP_015860670.1">
    <property type="nucleotide sequence ID" value="NC_012796.1"/>
</dbReference>
<dbReference type="HOGENOM" id="CLU_1324649_0_0_7"/>
<dbReference type="STRING" id="573370.DMR_19880"/>
<evidence type="ECO:0000313" key="3">
    <source>
        <dbReference type="Proteomes" id="UP000009071"/>
    </source>
</evidence>
<dbReference type="EMBL" id="AP010904">
    <property type="protein sequence ID" value="BAH75479.1"/>
    <property type="molecule type" value="Genomic_DNA"/>
</dbReference>
<protein>
    <recommendedName>
        <fullName evidence="4">Lipoprotein</fullName>
    </recommendedName>
</protein>
<keyword evidence="1" id="KW-0175">Coiled coil</keyword>
<feature type="coiled-coil region" evidence="1">
    <location>
        <begin position="164"/>
        <end position="198"/>
    </location>
</feature>
<sequence length="205" mass="22122">MGHCVSRRIGSAAVCGLCLLFALGGLGCARREPVPVAPAAAPAPPPPAPAREVVICKIERETAYDRGLKAYEAGEAKRAMALWREAAGDAELAVRQKALFAMASVKLSQAGSDAELAAAMEMFDAWSKKSPPGGSGEDARFLVPLLKSYKPGFALKEQKASMDRDCAKKLAEREEQVRRSLQQQVKALETIHQQIQEKKKGLTNY</sequence>